<name>A0ACB8ENK5_9SAUR</name>
<reference evidence="1" key="1">
    <citation type="submission" date="2021-08" db="EMBL/GenBank/DDBJ databases">
        <title>The first chromosome-level gecko genome reveals the dynamic sex chromosomes of Neotropical dwarf geckos (Sphaerodactylidae: Sphaerodactylus).</title>
        <authorList>
            <person name="Pinto B.J."/>
            <person name="Keating S.E."/>
            <person name="Gamble T."/>
        </authorList>
    </citation>
    <scope>NUCLEOTIDE SEQUENCE</scope>
    <source>
        <strain evidence="1">TG3544</strain>
    </source>
</reference>
<evidence type="ECO:0000313" key="1">
    <source>
        <dbReference type="EMBL" id="KAH7994158.1"/>
    </source>
</evidence>
<sequence length="97" mass="10106">MGPALLLALLSGLGAAKPFSTAGSSHGGLNHNLFVGSRRVRRELQGVPYEAIETALANEAYYPELVRLAALEGAVSPPGGQLRDEACEALGRSLGLY</sequence>
<gene>
    <name evidence="1" type="ORF">K3G42_033324</name>
</gene>
<comment type="caution">
    <text evidence="1">The sequence shown here is derived from an EMBL/GenBank/DDBJ whole genome shotgun (WGS) entry which is preliminary data.</text>
</comment>
<dbReference type="Proteomes" id="UP000827872">
    <property type="component" value="Linkage Group LG03"/>
</dbReference>
<keyword evidence="2" id="KW-1185">Reference proteome</keyword>
<evidence type="ECO:0000313" key="2">
    <source>
        <dbReference type="Proteomes" id="UP000827872"/>
    </source>
</evidence>
<accession>A0ACB8ENK5</accession>
<dbReference type="EMBL" id="CM037616">
    <property type="protein sequence ID" value="KAH7994158.1"/>
    <property type="molecule type" value="Genomic_DNA"/>
</dbReference>
<proteinExistence type="predicted"/>
<protein>
    <submittedName>
        <fullName evidence="1">Uncharacterized protein</fullName>
    </submittedName>
</protein>
<organism evidence="1 2">
    <name type="scientific">Sphaerodactylus townsendi</name>
    <dbReference type="NCBI Taxonomy" id="933632"/>
    <lineage>
        <taxon>Eukaryota</taxon>
        <taxon>Metazoa</taxon>
        <taxon>Chordata</taxon>
        <taxon>Craniata</taxon>
        <taxon>Vertebrata</taxon>
        <taxon>Euteleostomi</taxon>
        <taxon>Lepidosauria</taxon>
        <taxon>Squamata</taxon>
        <taxon>Bifurcata</taxon>
        <taxon>Gekkota</taxon>
        <taxon>Sphaerodactylidae</taxon>
        <taxon>Sphaerodactylus</taxon>
    </lineage>
</organism>